<dbReference type="EMBL" id="ALWO02000052">
    <property type="protein sequence ID" value="EOZ92422.1"/>
    <property type="molecule type" value="Genomic_DNA"/>
</dbReference>
<dbReference type="PANTHER" id="PTHR43047:SF64">
    <property type="entry name" value="HISTIDINE KINASE CONTAINING CHEY-HOMOLOGOUS RECEIVER DOMAIN AND PAS DOMAIN-RELATED"/>
    <property type="match status" value="1"/>
</dbReference>
<reference evidence="22 23" key="1">
    <citation type="journal article" date="2013" name="Genome Announc.">
        <title>Draft Genome Sequence of Indibacter alkaliphilus Strain LW1T, Isolated from Lonar Lake, a Haloalkaline Lake in the Buldana District of Maharashtra, India.</title>
        <authorList>
            <person name="Singh A."/>
            <person name="Kumar Jangir P."/>
            <person name="Sharma R."/>
            <person name="Singh A."/>
            <person name="Kumar Pinnaka A."/>
            <person name="Shivaji S."/>
        </authorList>
    </citation>
    <scope>NUCLEOTIDE SEQUENCE [LARGE SCALE GENOMIC DNA]</scope>
    <source>
        <strain evidence="23">CCUG 57479 / KCTC 22604 / LW1</strain>
    </source>
</reference>
<dbReference type="FunFam" id="1.10.287.130:FF:000002">
    <property type="entry name" value="Two-component osmosensing histidine kinase"/>
    <property type="match status" value="1"/>
</dbReference>
<evidence type="ECO:0000256" key="18">
    <source>
        <dbReference type="PROSITE-ProRule" id="PRU00169"/>
    </source>
</evidence>
<feature type="domain" description="Response regulatory" evidence="20">
    <location>
        <begin position="537"/>
        <end position="656"/>
    </location>
</feature>
<organism evidence="22 23">
    <name type="scientific">Indibacter alkaliphilus (strain CCUG 57479 / KCTC 22604 / LW1)</name>
    <dbReference type="NCBI Taxonomy" id="1189612"/>
    <lineage>
        <taxon>Bacteria</taxon>
        <taxon>Pseudomonadati</taxon>
        <taxon>Bacteroidota</taxon>
        <taxon>Cytophagia</taxon>
        <taxon>Cytophagales</taxon>
        <taxon>Cyclobacteriaceae</taxon>
    </lineage>
</organism>
<dbReference type="eggNOG" id="COG0784">
    <property type="taxonomic scope" value="Bacteria"/>
</dbReference>
<dbReference type="Gene3D" id="3.30.450.40">
    <property type="match status" value="1"/>
</dbReference>
<dbReference type="PROSITE" id="PS50894">
    <property type="entry name" value="HPT"/>
    <property type="match status" value="1"/>
</dbReference>
<dbReference type="SUPFAM" id="SSF55874">
    <property type="entry name" value="ATPase domain of HSP90 chaperone/DNA topoisomerase II/histidine kinase"/>
    <property type="match status" value="1"/>
</dbReference>
<dbReference type="Pfam" id="PF00512">
    <property type="entry name" value="HisKA"/>
    <property type="match status" value="1"/>
</dbReference>
<dbReference type="Pfam" id="PF01590">
    <property type="entry name" value="GAF"/>
    <property type="match status" value="1"/>
</dbReference>
<dbReference type="STRING" id="1189612.A33Q_4515"/>
<evidence type="ECO:0000313" key="23">
    <source>
        <dbReference type="Proteomes" id="UP000006073"/>
    </source>
</evidence>
<evidence type="ECO:0000256" key="1">
    <source>
        <dbReference type="ARBA" id="ARBA00000085"/>
    </source>
</evidence>
<dbReference type="InterPro" id="IPR003661">
    <property type="entry name" value="HisK_dim/P_dom"/>
</dbReference>
<evidence type="ECO:0000256" key="12">
    <source>
        <dbReference type="ARBA" id="ARBA00022989"/>
    </source>
</evidence>
<keyword evidence="23" id="KW-1185">Reference proteome</keyword>
<evidence type="ECO:0000256" key="10">
    <source>
        <dbReference type="ARBA" id="ARBA00022777"/>
    </source>
</evidence>
<dbReference type="InterPro" id="IPR003018">
    <property type="entry name" value="GAF"/>
</dbReference>
<evidence type="ECO:0000256" key="11">
    <source>
        <dbReference type="ARBA" id="ARBA00022840"/>
    </source>
</evidence>
<dbReference type="InterPro" id="IPR005467">
    <property type="entry name" value="His_kinase_dom"/>
</dbReference>
<keyword evidence="8" id="KW-0812">Transmembrane</keyword>
<proteinExistence type="predicted"/>
<dbReference type="eggNOG" id="COG2205">
    <property type="taxonomic scope" value="Bacteria"/>
</dbReference>
<dbReference type="SUPFAM" id="SSF52172">
    <property type="entry name" value="CheY-like"/>
    <property type="match status" value="1"/>
</dbReference>
<dbReference type="InterPro" id="IPR036890">
    <property type="entry name" value="HATPase_C_sf"/>
</dbReference>
<keyword evidence="9" id="KW-0547">Nucleotide-binding</keyword>
<evidence type="ECO:0000256" key="3">
    <source>
        <dbReference type="ARBA" id="ARBA00012438"/>
    </source>
</evidence>
<feature type="domain" description="HPt" evidence="21">
    <location>
        <begin position="678"/>
        <end position="774"/>
    </location>
</feature>
<dbReference type="InterPro" id="IPR008207">
    <property type="entry name" value="Sig_transdc_His_kin_Hpt_dom"/>
</dbReference>
<keyword evidence="13" id="KW-0902">Two-component regulatory system</keyword>
<protein>
    <recommendedName>
        <fullName evidence="16">Sensory/regulatory protein RpfC</fullName>
        <ecNumber evidence="3">2.7.13.3</ecNumber>
    </recommendedName>
</protein>
<dbReference type="PANTHER" id="PTHR43047">
    <property type="entry name" value="TWO-COMPONENT HISTIDINE PROTEIN KINASE"/>
    <property type="match status" value="1"/>
</dbReference>
<dbReference type="SMART" id="SM00448">
    <property type="entry name" value="REC"/>
    <property type="match status" value="1"/>
</dbReference>
<evidence type="ECO:0000259" key="19">
    <source>
        <dbReference type="PROSITE" id="PS50109"/>
    </source>
</evidence>
<comment type="subunit">
    <text evidence="15">At low DSF concentrations, interacts with RpfF.</text>
</comment>
<evidence type="ECO:0000256" key="15">
    <source>
        <dbReference type="ARBA" id="ARBA00064003"/>
    </source>
</evidence>
<evidence type="ECO:0000256" key="9">
    <source>
        <dbReference type="ARBA" id="ARBA00022741"/>
    </source>
</evidence>
<dbReference type="SUPFAM" id="SSF47226">
    <property type="entry name" value="Histidine-containing phosphotransfer domain, HPT domain"/>
    <property type="match status" value="1"/>
</dbReference>
<keyword evidence="6 18" id="KW-0597">Phosphoprotein</keyword>
<evidence type="ECO:0000256" key="16">
    <source>
        <dbReference type="ARBA" id="ARBA00068150"/>
    </source>
</evidence>
<dbReference type="CDD" id="cd17546">
    <property type="entry name" value="REC_hyHK_CKI1_RcsC-like"/>
    <property type="match status" value="1"/>
</dbReference>
<dbReference type="SMART" id="SM00387">
    <property type="entry name" value="HATPase_c"/>
    <property type="match status" value="1"/>
</dbReference>
<evidence type="ECO:0000259" key="21">
    <source>
        <dbReference type="PROSITE" id="PS50894"/>
    </source>
</evidence>
<dbReference type="GO" id="GO:0005886">
    <property type="term" value="C:plasma membrane"/>
    <property type="evidence" value="ECO:0007669"/>
    <property type="project" value="UniProtKB-SubCell"/>
</dbReference>
<evidence type="ECO:0000256" key="5">
    <source>
        <dbReference type="ARBA" id="ARBA00022519"/>
    </source>
</evidence>
<dbReference type="InterPro" id="IPR001789">
    <property type="entry name" value="Sig_transdc_resp-reg_receiver"/>
</dbReference>
<dbReference type="CDD" id="cd16922">
    <property type="entry name" value="HATPase_EvgS-ArcB-TorS-like"/>
    <property type="match status" value="1"/>
</dbReference>
<dbReference type="SUPFAM" id="SSF55781">
    <property type="entry name" value="GAF domain-like"/>
    <property type="match status" value="1"/>
</dbReference>
<evidence type="ECO:0000256" key="2">
    <source>
        <dbReference type="ARBA" id="ARBA00004429"/>
    </source>
</evidence>
<accession>S2CZ44</accession>
<name>S2CZ44_INDAL</name>
<dbReference type="PROSITE" id="PS50109">
    <property type="entry name" value="HIS_KIN"/>
    <property type="match status" value="1"/>
</dbReference>
<dbReference type="PRINTS" id="PR00344">
    <property type="entry name" value="BCTRLSENSOR"/>
</dbReference>
<evidence type="ECO:0000256" key="14">
    <source>
        <dbReference type="ARBA" id="ARBA00023136"/>
    </source>
</evidence>
<sequence>MEFRNKKIIDFYDSRPELSALFHPISPKAEVEFFFKESSKTYSAFLINTDQKDLQYLFFREITKQKHAEEKIKANEIKLQSINTTLLRNEKMLTSIAFATKELLSNADFFKATQKAITILGDGASADRAYLFENKLDNEGNYYSSQRFEWSALGVESEINNPDLQDLPIGLFGESMDYLIKNQVYTNIVSNIEDPGLKGLLESQGIISILLIPIFVEKNFWGFVGFDDCQKEKVWSEGETALLISFAESISNAIERRNMEENLRQSMENAKDASIAKSEFLANMSHEIRTPLNGIIGFSDLLLKTSLNQTQKEFLKSIIDSGHLLLDLVNDVLDFSKIEAGKLELSLTEVNLAELAEESMNLVQPMAEEKHLILKISTPENLPEYLIADSTRLKQVLINLLSNAAKFTPKGEIELRIKLLENISDDKVLLNIAVRDTGIGISEEKKEIIFEAFAQEDNSTTREYGGTGLGLTISNKILELMNSKLELKTELGKGSTFSFTIALEIASALPKTKVKEEKKSNRPSETPIETIKSIKPKVLLVDDNPVNMLLAKTIVKNIIPNAEVFEAKNGQEAVDSFLKNNPKIIFMDIQMPIMSGYEATKEIRKLEKNDIKVPIIALTAGTVKGEYERCLEAGMDDYLSKPVVVADIQEKIQQYLPQKIKEEDKPIFSNLEEFRVSDPVFFKELLEVSSLNLSKLKNDLDQNTLDNDIKAIKQTCHAIKGVALNLNFKDLINDVTAAENFAEINETERERLLFSIHHQIDLILKNLQSEIEKA</sequence>
<evidence type="ECO:0000256" key="4">
    <source>
        <dbReference type="ARBA" id="ARBA00022475"/>
    </source>
</evidence>
<dbReference type="InterPro" id="IPR036641">
    <property type="entry name" value="HPT_dom_sf"/>
</dbReference>
<dbReference type="InterPro" id="IPR003594">
    <property type="entry name" value="HATPase_dom"/>
</dbReference>
<dbReference type="FunFam" id="3.30.565.10:FF:000010">
    <property type="entry name" value="Sensor histidine kinase RcsC"/>
    <property type="match status" value="1"/>
</dbReference>
<feature type="domain" description="Histidine kinase" evidence="19">
    <location>
        <begin position="283"/>
        <end position="505"/>
    </location>
</feature>
<evidence type="ECO:0000256" key="8">
    <source>
        <dbReference type="ARBA" id="ARBA00022692"/>
    </source>
</evidence>
<dbReference type="Gene3D" id="1.10.287.130">
    <property type="match status" value="1"/>
</dbReference>
<comment type="catalytic activity">
    <reaction evidence="1">
        <text>ATP + protein L-histidine = ADP + protein N-phospho-L-histidine.</text>
        <dbReference type="EC" id="2.7.13.3"/>
    </reaction>
</comment>
<dbReference type="Pfam" id="PF00072">
    <property type="entry name" value="Response_reg"/>
    <property type="match status" value="1"/>
</dbReference>
<dbReference type="Gene3D" id="3.40.50.2300">
    <property type="match status" value="1"/>
</dbReference>
<evidence type="ECO:0000256" key="7">
    <source>
        <dbReference type="ARBA" id="ARBA00022679"/>
    </source>
</evidence>
<dbReference type="GO" id="GO:0000155">
    <property type="term" value="F:phosphorelay sensor kinase activity"/>
    <property type="evidence" value="ECO:0007669"/>
    <property type="project" value="InterPro"/>
</dbReference>
<dbReference type="PROSITE" id="PS50110">
    <property type="entry name" value="RESPONSE_REGULATORY"/>
    <property type="match status" value="1"/>
</dbReference>
<dbReference type="GO" id="GO:0005524">
    <property type="term" value="F:ATP binding"/>
    <property type="evidence" value="ECO:0007669"/>
    <property type="project" value="UniProtKB-KW"/>
</dbReference>
<dbReference type="EC" id="2.7.13.3" evidence="3"/>
<feature type="modified residue" description="4-aspartylphosphate" evidence="18">
    <location>
        <position position="588"/>
    </location>
</feature>
<dbReference type="Gene3D" id="1.20.120.160">
    <property type="entry name" value="HPT domain"/>
    <property type="match status" value="1"/>
</dbReference>
<evidence type="ECO:0000259" key="20">
    <source>
        <dbReference type="PROSITE" id="PS50110"/>
    </source>
</evidence>
<evidence type="ECO:0000256" key="6">
    <source>
        <dbReference type="ARBA" id="ARBA00022553"/>
    </source>
</evidence>
<keyword evidence="10" id="KW-0418">Kinase</keyword>
<keyword evidence="4" id="KW-1003">Cell membrane</keyword>
<dbReference type="InterPro" id="IPR004358">
    <property type="entry name" value="Sig_transdc_His_kin-like_C"/>
</dbReference>
<evidence type="ECO:0000256" key="17">
    <source>
        <dbReference type="PROSITE-ProRule" id="PRU00110"/>
    </source>
</evidence>
<evidence type="ECO:0000313" key="22">
    <source>
        <dbReference type="EMBL" id="EOZ92422.1"/>
    </source>
</evidence>
<dbReference type="SUPFAM" id="SSF47384">
    <property type="entry name" value="Homodimeric domain of signal transducing histidine kinase"/>
    <property type="match status" value="1"/>
</dbReference>
<keyword evidence="14" id="KW-0472">Membrane</keyword>
<keyword evidence="12" id="KW-1133">Transmembrane helix</keyword>
<dbReference type="Pfam" id="PF02518">
    <property type="entry name" value="HATPase_c"/>
    <property type="match status" value="1"/>
</dbReference>
<dbReference type="CDD" id="cd00082">
    <property type="entry name" value="HisKA"/>
    <property type="match status" value="1"/>
</dbReference>
<dbReference type="AlphaFoldDB" id="S2CZ44"/>
<dbReference type="Proteomes" id="UP000006073">
    <property type="component" value="Unassembled WGS sequence"/>
</dbReference>
<keyword evidence="5" id="KW-0997">Cell inner membrane</keyword>
<dbReference type="Gene3D" id="3.30.565.10">
    <property type="entry name" value="Histidine kinase-like ATPase, C-terminal domain"/>
    <property type="match status" value="1"/>
</dbReference>
<evidence type="ECO:0000256" key="13">
    <source>
        <dbReference type="ARBA" id="ARBA00023012"/>
    </source>
</evidence>
<dbReference type="InterPro" id="IPR029016">
    <property type="entry name" value="GAF-like_dom_sf"/>
</dbReference>
<comment type="caution">
    <text evidence="22">The sequence shown here is derived from an EMBL/GenBank/DDBJ whole genome shotgun (WGS) entry which is preliminary data.</text>
</comment>
<feature type="modified residue" description="Phosphohistidine" evidence="17">
    <location>
        <position position="717"/>
    </location>
</feature>
<keyword evidence="11" id="KW-0067">ATP-binding</keyword>
<dbReference type="SMART" id="SM00388">
    <property type="entry name" value="HisKA"/>
    <property type="match status" value="1"/>
</dbReference>
<dbReference type="InterPro" id="IPR036097">
    <property type="entry name" value="HisK_dim/P_sf"/>
</dbReference>
<gene>
    <name evidence="22" type="ORF">A33Q_4515</name>
</gene>
<dbReference type="InterPro" id="IPR011006">
    <property type="entry name" value="CheY-like_superfamily"/>
</dbReference>
<keyword evidence="7" id="KW-0808">Transferase</keyword>
<comment type="subcellular location">
    <subcellularLocation>
        <location evidence="2">Cell inner membrane</location>
        <topology evidence="2">Multi-pass membrane protein</topology>
    </subcellularLocation>
</comment>